<proteinExistence type="predicted"/>
<evidence type="ECO:0000259" key="3">
    <source>
        <dbReference type="Pfam" id="PF08044"/>
    </source>
</evidence>
<reference evidence="4 5" key="1">
    <citation type="journal article" date="2016" name="Genome Announc.">
        <title>Draft Genome Sequences of Five Rapidly Growing Mycobacterium Species, M. thermoresistibile, M. fortuitum subsp. acetamidolyticum, M. canariasense, M. brisbanense, and M. novocastrense.</title>
        <authorList>
            <person name="Katahira K."/>
            <person name="Ogura Y."/>
            <person name="Gotoh Y."/>
            <person name="Hayashi T."/>
        </authorList>
    </citation>
    <scope>NUCLEOTIDE SEQUENCE [LARGE SCALE GENOMIC DNA]</scope>
    <source>
        <strain evidence="4 5">JCM6362</strain>
    </source>
</reference>
<evidence type="ECO:0000256" key="2">
    <source>
        <dbReference type="SAM" id="Phobius"/>
    </source>
</evidence>
<feature type="domain" description="DUF1707" evidence="3">
    <location>
        <begin position="13"/>
        <end position="65"/>
    </location>
</feature>
<comment type="caution">
    <text evidence="4">The sequence shown here is derived from an EMBL/GenBank/DDBJ whole genome shotgun (WGS) entry which is preliminary data.</text>
</comment>
<dbReference type="PANTHER" id="PTHR40763:SF4">
    <property type="entry name" value="DUF1707 DOMAIN-CONTAINING PROTEIN"/>
    <property type="match status" value="1"/>
</dbReference>
<keyword evidence="2" id="KW-1133">Transmembrane helix</keyword>
<keyword evidence="2" id="KW-0472">Membrane</keyword>
<dbReference type="Proteomes" id="UP000069654">
    <property type="component" value="Unassembled WGS sequence"/>
</dbReference>
<evidence type="ECO:0000313" key="4">
    <source>
        <dbReference type="EMBL" id="GAT14179.1"/>
    </source>
</evidence>
<dbReference type="PANTHER" id="PTHR40763">
    <property type="entry name" value="MEMBRANE PROTEIN-RELATED"/>
    <property type="match status" value="1"/>
</dbReference>
<gene>
    <name evidence="4" type="ORF">RMCT_1150</name>
</gene>
<dbReference type="OrthoDB" id="4753163at2"/>
<feature type="region of interest" description="Disordered" evidence="1">
    <location>
        <begin position="1"/>
        <end position="20"/>
    </location>
</feature>
<dbReference type="AlphaFoldDB" id="A0A100XCN8"/>
<dbReference type="Pfam" id="PF08044">
    <property type="entry name" value="DUF1707"/>
    <property type="match status" value="1"/>
</dbReference>
<feature type="transmembrane region" description="Helical" evidence="2">
    <location>
        <begin position="85"/>
        <end position="107"/>
    </location>
</feature>
<accession>A0A100XCN8</accession>
<sequence>MASRSPGRRTATTRARDADRHDTCQILDTALDEGQLSMTEHRDRVRLATHATTLGELQELVADLQTTNASVQLPAPTKPVAAAGWGIRAATAAVLVVVGIAIGWGLFGGAGSAPLGSGAGGGAGSAADPGARADGVDPVVLTPPRQLHSLGGLTGLLDQMRQRFGDTMGYRLVVYPEYANLTRPDPAEQRRELNYHYRGGWDDARATPRSGDARLVDLAAFDPATIVGVLRGAPETLGIAPDEVTNTYLIFDGGPGEGPDALTISVYVSSDFGGGYIALAGDGTVKRINYP</sequence>
<keyword evidence="2" id="KW-0812">Transmembrane</keyword>
<evidence type="ECO:0000313" key="5">
    <source>
        <dbReference type="Proteomes" id="UP000069654"/>
    </source>
</evidence>
<dbReference type="EMBL" id="BCTB01000005">
    <property type="protein sequence ID" value="GAT14179.1"/>
    <property type="molecule type" value="Genomic_DNA"/>
</dbReference>
<organism evidence="4 5">
    <name type="scientific">Mycolicibacterium thermoresistibile</name>
    <name type="common">Mycobacterium thermoresistibile</name>
    <dbReference type="NCBI Taxonomy" id="1797"/>
    <lineage>
        <taxon>Bacteria</taxon>
        <taxon>Bacillati</taxon>
        <taxon>Actinomycetota</taxon>
        <taxon>Actinomycetes</taxon>
        <taxon>Mycobacteriales</taxon>
        <taxon>Mycobacteriaceae</taxon>
        <taxon>Mycolicibacterium</taxon>
    </lineage>
</organism>
<reference evidence="5" key="2">
    <citation type="submission" date="2016-02" db="EMBL/GenBank/DDBJ databases">
        <title>Draft genome sequence of five rapidly growing Mycobacterium species.</title>
        <authorList>
            <person name="Katahira K."/>
            <person name="Gotou Y."/>
            <person name="Iida K."/>
            <person name="Ogura Y."/>
            <person name="Hayashi T."/>
        </authorList>
    </citation>
    <scope>NUCLEOTIDE SEQUENCE [LARGE SCALE GENOMIC DNA]</scope>
    <source>
        <strain evidence="5">JCM6362</strain>
    </source>
</reference>
<dbReference type="InterPro" id="IPR012551">
    <property type="entry name" value="DUF1707_SHOCT-like"/>
</dbReference>
<name>A0A100XCN8_MYCTH</name>
<evidence type="ECO:0000256" key="1">
    <source>
        <dbReference type="SAM" id="MobiDB-lite"/>
    </source>
</evidence>
<protein>
    <recommendedName>
        <fullName evidence="3">DUF1707 domain-containing protein</fullName>
    </recommendedName>
</protein>
<dbReference type="STRING" id="1797.RMCT_1150"/>
<dbReference type="RefSeq" id="WP_061252244.1">
    <property type="nucleotide sequence ID" value="NZ_BCTB01000005.1"/>
</dbReference>